<dbReference type="EMBL" id="ML741763">
    <property type="protein sequence ID" value="KAE8333208.1"/>
    <property type="molecule type" value="Genomic_DNA"/>
</dbReference>
<gene>
    <name evidence="2" type="ORF">BDV39DRAFT_199562</name>
</gene>
<dbReference type="PANTHER" id="PTHR34861:SF11">
    <property type="entry name" value="CYCLASE"/>
    <property type="match status" value="1"/>
</dbReference>
<dbReference type="GO" id="GO:0019441">
    <property type="term" value="P:L-tryptophan catabolic process to kynurenine"/>
    <property type="evidence" value="ECO:0007669"/>
    <property type="project" value="InterPro"/>
</dbReference>
<dbReference type="PANTHER" id="PTHR34861">
    <property type="match status" value="1"/>
</dbReference>
<dbReference type="InterPro" id="IPR037175">
    <property type="entry name" value="KFase_sf"/>
</dbReference>
<name>A0A5N6XK57_9EURO</name>
<dbReference type="Pfam" id="PF04199">
    <property type="entry name" value="Cyclase"/>
    <property type="match status" value="1"/>
</dbReference>
<proteinExistence type="inferred from homology"/>
<reference evidence="3" key="1">
    <citation type="submission" date="2019-04" db="EMBL/GenBank/DDBJ databases">
        <title>Friends and foes A comparative genomics studyof 23 Aspergillus species from section Flavi.</title>
        <authorList>
            <consortium name="DOE Joint Genome Institute"/>
            <person name="Kjaerbolling I."/>
            <person name="Vesth T."/>
            <person name="Frisvad J.C."/>
            <person name="Nybo J.L."/>
            <person name="Theobald S."/>
            <person name="Kildgaard S."/>
            <person name="Isbrandt T."/>
            <person name="Kuo A."/>
            <person name="Sato A."/>
            <person name="Lyhne E.K."/>
            <person name="Kogle M.E."/>
            <person name="Wiebenga A."/>
            <person name="Kun R.S."/>
            <person name="Lubbers R.J."/>
            <person name="Makela M.R."/>
            <person name="Barry K."/>
            <person name="Chovatia M."/>
            <person name="Clum A."/>
            <person name="Daum C."/>
            <person name="Haridas S."/>
            <person name="He G."/>
            <person name="LaButti K."/>
            <person name="Lipzen A."/>
            <person name="Mondo S."/>
            <person name="Riley R."/>
            <person name="Salamov A."/>
            <person name="Simmons B.A."/>
            <person name="Magnuson J.K."/>
            <person name="Henrissat B."/>
            <person name="Mortensen U.H."/>
            <person name="Larsen T.O."/>
            <person name="Devries R.P."/>
            <person name="Grigoriev I.V."/>
            <person name="Machida M."/>
            <person name="Baker S.E."/>
            <person name="Andersen M.R."/>
        </authorList>
    </citation>
    <scope>NUCLEOTIDE SEQUENCE [LARGE SCALE GENOMIC DNA]</scope>
    <source>
        <strain evidence="3">CBS 130017</strain>
    </source>
</reference>
<evidence type="ECO:0008006" key="4">
    <source>
        <dbReference type="Google" id="ProtNLM"/>
    </source>
</evidence>
<dbReference type="Gene3D" id="3.50.30.50">
    <property type="entry name" value="Putative cyclase"/>
    <property type="match status" value="1"/>
</dbReference>
<dbReference type="GO" id="GO:0004061">
    <property type="term" value="F:arylformamidase activity"/>
    <property type="evidence" value="ECO:0007669"/>
    <property type="project" value="InterPro"/>
</dbReference>
<keyword evidence="3" id="KW-1185">Reference proteome</keyword>
<organism evidence="2 3">
    <name type="scientific">Aspergillus sergii</name>
    <dbReference type="NCBI Taxonomy" id="1034303"/>
    <lineage>
        <taxon>Eukaryota</taxon>
        <taxon>Fungi</taxon>
        <taxon>Dikarya</taxon>
        <taxon>Ascomycota</taxon>
        <taxon>Pezizomycotina</taxon>
        <taxon>Eurotiomycetes</taxon>
        <taxon>Eurotiomycetidae</taxon>
        <taxon>Eurotiales</taxon>
        <taxon>Aspergillaceae</taxon>
        <taxon>Aspergillus</taxon>
        <taxon>Aspergillus subgen. Circumdati</taxon>
    </lineage>
</organism>
<protein>
    <recommendedName>
        <fullName evidence="4">Cyclase-domain-containing protein</fullName>
    </recommendedName>
</protein>
<accession>A0A5N6XK57</accession>
<comment type="similarity">
    <text evidence="1">Belongs to the Cyclase 1 superfamily.</text>
</comment>
<evidence type="ECO:0000313" key="3">
    <source>
        <dbReference type="Proteomes" id="UP000325945"/>
    </source>
</evidence>
<sequence length="330" mass="37449">MDSAWPAFADLPLQKDGPRGNAWGLWGPDDQIGTLNYLTEEVVARAAGEEIKLGKRISLNWTLTGSSYPTLTRKTLDLKIINKAPLKIAHDDEWSFNSQCSSQWDGFRHYAYQKEQFILFKLYYMGRTAAQFAESSVPNGIQHIANKCIAGRAILVDWYKWAQKNGRVVDAMTAHSIPFTELLEVIKDQGLTTDDFRAGDIILFRFGYISQYENMPEEKRAQLDEVYKRQKPENIGIEPSEELLQFLWEKRIAAVAADSRSFEVWPCTEIEWHLHEWLLAGWGMPIGELFDLEELSIACDEASRYTFFLTSSPMNAPGAVASPSNAIALL</sequence>
<dbReference type="AlphaFoldDB" id="A0A5N6XK57"/>
<dbReference type="Proteomes" id="UP000325945">
    <property type="component" value="Unassembled WGS sequence"/>
</dbReference>
<evidence type="ECO:0000256" key="1">
    <source>
        <dbReference type="ARBA" id="ARBA00007865"/>
    </source>
</evidence>
<evidence type="ECO:0000313" key="2">
    <source>
        <dbReference type="EMBL" id="KAE8333208.1"/>
    </source>
</evidence>
<dbReference type="InterPro" id="IPR007325">
    <property type="entry name" value="KFase/CYL"/>
</dbReference>
<dbReference type="SUPFAM" id="SSF102198">
    <property type="entry name" value="Putative cyclase"/>
    <property type="match status" value="1"/>
</dbReference>